<sequence>MMLLGASAIKTNNKHKSGYSMSVLPFFSAQEWRAFARVADIKLNRTSVGMTAILLVIVTEEAVTVEWDEKHHRASHTIENKIFLNPRGLTVSAGRTVEVYKNHRMPHMLLELDNEPFLSNILQDVSCGSVRP</sequence>
<proteinExistence type="predicted"/>
<dbReference type="EMBL" id="GEDV01012501">
    <property type="protein sequence ID" value="JAP76056.1"/>
    <property type="molecule type" value="Transcribed_RNA"/>
</dbReference>
<accession>A0A131YDB6</accession>
<reference evidence="1" key="1">
    <citation type="journal article" date="2016" name="Ticks Tick Borne Dis.">
        <title>De novo assembly and annotation of the salivary gland transcriptome of Rhipicephalus appendiculatus male and female ticks during blood feeding.</title>
        <authorList>
            <person name="de Castro M.H."/>
            <person name="de Klerk D."/>
            <person name="Pienaar R."/>
            <person name="Latif A.A."/>
            <person name="Rees D.J."/>
            <person name="Mans B.J."/>
        </authorList>
    </citation>
    <scope>NUCLEOTIDE SEQUENCE</scope>
    <source>
        <tissue evidence="1">Salivary glands</tissue>
    </source>
</reference>
<name>A0A131YDB6_RHIAP</name>
<organism evidence="1">
    <name type="scientific">Rhipicephalus appendiculatus</name>
    <name type="common">Brown ear tick</name>
    <dbReference type="NCBI Taxonomy" id="34631"/>
    <lineage>
        <taxon>Eukaryota</taxon>
        <taxon>Metazoa</taxon>
        <taxon>Ecdysozoa</taxon>
        <taxon>Arthropoda</taxon>
        <taxon>Chelicerata</taxon>
        <taxon>Arachnida</taxon>
        <taxon>Acari</taxon>
        <taxon>Parasitiformes</taxon>
        <taxon>Ixodida</taxon>
        <taxon>Ixodoidea</taxon>
        <taxon>Ixodidae</taxon>
        <taxon>Rhipicephalinae</taxon>
        <taxon>Rhipicephalus</taxon>
        <taxon>Rhipicephalus</taxon>
    </lineage>
</organism>
<dbReference type="AlphaFoldDB" id="A0A131YDB6"/>
<evidence type="ECO:0000313" key="1">
    <source>
        <dbReference type="EMBL" id="JAP76056.1"/>
    </source>
</evidence>
<protein>
    <submittedName>
        <fullName evidence="1">Uncharacterized protein</fullName>
    </submittedName>
</protein>